<dbReference type="GO" id="GO:0016042">
    <property type="term" value="P:lipid catabolic process"/>
    <property type="evidence" value="ECO:0007669"/>
    <property type="project" value="UniProtKB-KW"/>
</dbReference>
<dbReference type="Pfam" id="PF03403">
    <property type="entry name" value="PAF-AH_p_II"/>
    <property type="match status" value="1"/>
</dbReference>
<keyword evidence="7" id="KW-1185">Reference proteome</keyword>
<reference evidence="6 7" key="1">
    <citation type="submission" date="2021-02" db="EMBL/GenBank/DDBJ databases">
        <title>Genome assembly of Pseudopithomyces chartarum.</title>
        <authorList>
            <person name="Jauregui R."/>
            <person name="Singh J."/>
            <person name="Voisey C."/>
        </authorList>
    </citation>
    <scope>NUCLEOTIDE SEQUENCE [LARGE SCALE GENOMIC DNA]</scope>
    <source>
        <strain evidence="6 7">AGR01</strain>
    </source>
</reference>
<sequence>MVFSAIIALAGLVALAFSSSVTSSGTSSVKSDRKWEIPVPEPSAIWANAAAAGKPWVVAHTRSYLVDSSRKDPYNDSQDRKAAFSIFMPVYGKNCTATTDNEYAPELTAKACNLQFFGDKDAGVFDELYFKSCTGDTSETIADDHPLIIFEPAFGTSRFLYNQLARQLSANGAYVVTIDHPHDAPIVEFTGSDAIESNGAIKLDAFTVNKPVDDVDTKKAIEARIGDIDAVIKELEKPGALQNYFPGINSIANKKVNTDRLYMIGHGLGGSVVSSMSASNPRVEWIINLSGSTPVLTKDITAYTVFFGRETYRSEDDEAWKATKKHLTGPQVEWTYNKADQFDYSDLPLVSHVAGKNKDAKGIGKPYENIDPNDPTATFRGLSCFLEGYLRDTVFGNDHPALPKCVGWFGDSMKMHVPSS</sequence>
<keyword evidence="3" id="KW-0442">Lipid degradation</keyword>
<dbReference type="PANTHER" id="PTHR10272">
    <property type="entry name" value="PLATELET-ACTIVATING FACTOR ACETYLHYDROLASE"/>
    <property type="match status" value="1"/>
</dbReference>
<dbReference type="InterPro" id="IPR029058">
    <property type="entry name" value="AB_hydrolase_fold"/>
</dbReference>
<gene>
    <name evidence="6" type="ORF">GRF29_69g1380985</name>
</gene>
<protein>
    <recommendedName>
        <fullName evidence="1">1-alkyl-2-acetylglycerophosphocholine esterase</fullName>
        <ecNumber evidence="1">3.1.1.47</ecNumber>
    </recommendedName>
</protein>
<evidence type="ECO:0000256" key="2">
    <source>
        <dbReference type="ARBA" id="ARBA00022801"/>
    </source>
</evidence>
<evidence type="ECO:0000256" key="5">
    <source>
        <dbReference type="SAM" id="SignalP"/>
    </source>
</evidence>
<evidence type="ECO:0000313" key="6">
    <source>
        <dbReference type="EMBL" id="KAK3209302.1"/>
    </source>
</evidence>
<dbReference type="EC" id="3.1.1.47" evidence="1"/>
<evidence type="ECO:0000256" key="1">
    <source>
        <dbReference type="ARBA" id="ARBA00013201"/>
    </source>
</evidence>
<dbReference type="Gene3D" id="3.40.50.1820">
    <property type="entry name" value="alpha/beta hydrolase"/>
    <property type="match status" value="1"/>
</dbReference>
<dbReference type="SUPFAM" id="SSF53474">
    <property type="entry name" value="alpha/beta-Hydrolases"/>
    <property type="match status" value="1"/>
</dbReference>
<keyword evidence="4" id="KW-0443">Lipid metabolism</keyword>
<accession>A0AAN6RJA0</accession>
<evidence type="ECO:0000256" key="4">
    <source>
        <dbReference type="ARBA" id="ARBA00023098"/>
    </source>
</evidence>
<keyword evidence="5" id="KW-0732">Signal</keyword>
<dbReference type="EMBL" id="WVTA01000006">
    <property type="protein sequence ID" value="KAK3209302.1"/>
    <property type="molecule type" value="Genomic_DNA"/>
</dbReference>
<keyword evidence="2" id="KW-0378">Hydrolase</keyword>
<organism evidence="6 7">
    <name type="scientific">Pseudopithomyces chartarum</name>
    <dbReference type="NCBI Taxonomy" id="1892770"/>
    <lineage>
        <taxon>Eukaryota</taxon>
        <taxon>Fungi</taxon>
        <taxon>Dikarya</taxon>
        <taxon>Ascomycota</taxon>
        <taxon>Pezizomycotina</taxon>
        <taxon>Dothideomycetes</taxon>
        <taxon>Pleosporomycetidae</taxon>
        <taxon>Pleosporales</taxon>
        <taxon>Massarineae</taxon>
        <taxon>Didymosphaeriaceae</taxon>
        <taxon>Pseudopithomyces</taxon>
    </lineage>
</organism>
<comment type="caution">
    <text evidence="6">The sequence shown here is derived from an EMBL/GenBank/DDBJ whole genome shotgun (WGS) entry which is preliminary data.</text>
</comment>
<proteinExistence type="predicted"/>
<dbReference type="GO" id="GO:0003847">
    <property type="term" value="F:1-alkyl-2-acetylglycerophosphocholine esterase activity"/>
    <property type="evidence" value="ECO:0007669"/>
    <property type="project" value="UniProtKB-EC"/>
</dbReference>
<name>A0AAN6RJA0_9PLEO</name>
<dbReference type="PANTHER" id="PTHR10272:SF14">
    <property type="entry name" value="PAF ACETYLHYDROLASE FAMILY PROTEIN"/>
    <property type="match status" value="1"/>
</dbReference>
<feature type="chain" id="PRO_5043042335" description="1-alkyl-2-acetylglycerophosphocholine esterase" evidence="5">
    <location>
        <begin position="19"/>
        <end position="420"/>
    </location>
</feature>
<dbReference type="Proteomes" id="UP001280581">
    <property type="component" value="Unassembled WGS sequence"/>
</dbReference>
<feature type="signal peptide" evidence="5">
    <location>
        <begin position="1"/>
        <end position="18"/>
    </location>
</feature>
<dbReference type="AlphaFoldDB" id="A0AAN6RJA0"/>
<evidence type="ECO:0000256" key="3">
    <source>
        <dbReference type="ARBA" id="ARBA00022963"/>
    </source>
</evidence>
<evidence type="ECO:0000313" key="7">
    <source>
        <dbReference type="Proteomes" id="UP001280581"/>
    </source>
</evidence>